<name>A0ABT9NUH9_9ACTN</name>
<proteinExistence type="predicted"/>
<gene>
    <name evidence="1" type="ORF">J2S59_003891</name>
</gene>
<keyword evidence="2" id="KW-1185">Reference proteome</keyword>
<evidence type="ECO:0000313" key="2">
    <source>
        <dbReference type="Proteomes" id="UP001240447"/>
    </source>
</evidence>
<dbReference type="EMBL" id="JAUSQM010000001">
    <property type="protein sequence ID" value="MDP9824082.1"/>
    <property type="molecule type" value="Genomic_DNA"/>
</dbReference>
<protein>
    <submittedName>
        <fullName evidence="1">Uncharacterized protein</fullName>
    </submittedName>
</protein>
<organism evidence="1 2">
    <name type="scientific">Nocardioides massiliensis</name>
    <dbReference type="NCBI Taxonomy" id="1325935"/>
    <lineage>
        <taxon>Bacteria</taxon>
        <taxon>Bacillati</taxon>
        <taxon>Actinomycetota</taxon>
        <taxon>Actinomycetes</taxon>
        <taxon>Propionibacteriales</taxon>
        <taxon>Nocardioidaceae</taxon>
        <taxon>Nocardioides</taxon>
    </lineage>
</organism>
<evidence type="ECO:0000313" key="1">
    <source>
        <dbReference type="EMBL" id="MDP9824082.1"/>
    </source>
</evidence>
<comment type="caution">
    <text evidence="1">The sequence shown here is derived from an EMBL/GenBank/DDBJ whole genome shotgun (WGS) entry which is preliminary data.</text>
</comment>
<dbReference type="RefSeq" id="WP_306825413.1">
    <property type="nucleotide sequence ID" value="NZ_JAUSQM010000001.1"/>
</dbReference>
<dbReference type="Proteomes" id="UP001240447">
    <property type="component" value="Unassembled WGS sequence"/>
</dbReference>
<reference evidence="1 2" key="1">
    <citation type="submission" date="2023-07" db="EMBL/GenBank/DDBJ databases">
        <title>Sequencing the genomes of 1000 actinobacteria strains.</title>
        <authorList>
            <person name="Klenk H.-P."/>
        </authorList>
    </citation>
    <scope>NUCLEOTIDE SEQUENCE [LARGE SCALE GENOMIC DNA]</scope>
    <source>
        <strain evidence="1 2">GD13</strain>
    </source>
</reference>
<accession>A0ABT9NUH9</accession>
<sequence>MTRLTTPPHAVSANKVLVLQSMTSYPSVSLLMPTRPGRLDGEGTARLHDLRDSVARRLRREEVSGADRVLAELDQLIALAGGLVLDHALALYVNEHHAQVLLLPVGVRERAVVDPTFATRDLVRALHRTPRHVVLALSAHEARLFARIHRWPWR</sequence>